<dbReference type="SUPFAM" id="SSF48452">
    <property type="entry name" value="TPR-like"/>
    <property type="match status" value="1"/>
</dbReference>
<dbReference type="InterPro" id="IPR019734">
    <property type="entry name" value="TPR_rpt"/>
</dbReference>
<protein>
    <submittedName>
        <fullName evidence="5">Uncharacterized protein</fullName>
    </submittedName>
</protein>
<keyword evidence="1" id="KW-0677">Repeat</keyword>
<dbReference type="PROSITE" id="PS50005">
    <property type="entry name" value="TPR"/>
    <property type="match status" value="1"/>
</dbReference>
<sequence length="280" mass="29591">MTRLSVALLLLICLMLVLVSNDRAGRLMLSAGYPALAAHMLADPAWRGVAYYRAGDYKSATAAFQTTRSAEAAYNLGNAFARAGKLALAMEAYDIALKRNPNDSAAYANRQLVRSLMEAGKGTNKSAAGLANSTAAKEKQGGENKSSEDDTGTKSTSGDGMAGQREAAGNAQMAGSSKVDRRGDAQNSELEAGKGSSKGSATDSGGNSGKNGGQTTRASVDDSKPEQNPLEAEIETEQATLQWLTQIPDDPIRFLQLRISAEHKQRQERGTAVQSKDSLW</sequence>
<proteinExistence type="predicted"/>
<feature type="compositionally biased region" description="Polar residues" evidence="4">
    <location>
        <begin position="123"/>
        <end position="135"/>
    </location>
</feature>
<dbReference type="Gene3D" id="1.25.40.10">
    <property type="entry name" value="Tetratricopeptide repeat domain"/>
    <property type="match status" value="1"/>
</dbReference>
<comment type="caution">
    <text evidence="5">The sequence shown here is derived from an EMBL/GenBank/DDBJ whole genome shotgun (WGS) entry which is preliminary data.</text>
</comment>
<accession>A0A2P7ALK7</accession>
<evidence type="ECO:0000256" key="1">
    <source>
        <dbReference type="ARBA" id="ARBA00022737"/>
    </source>
</evidence>
<evidence type="ECO:0000313" key="6">
    <source>
        <dbReference type="Proteomes" id="UP000241158"/>
    </source>
</evidence>
<evidence type="ECO:0000256" key="2">
    <source>
        <dbReference type="ARBA" id="ARBA00022803"/>
    </source>
</evidence>
<dbReference type="RefSeq" id="WP_106719090.1">
    <property type="nucleotide sequence ID" value="NZ_JACHXT010000002.1"/>
</dbReference>
<gene>
    <name evidence="5" type="ORF">CU100_23645</name>
</gene>
<dbReference type="OrthoDB" id="9807628at2"/>
<keyword evidence="6" id="KW-1185">Reference proteome</keyword>
<dbReference type="SMART" id="SM00028">
    <property type="entry name" value="TPR"/>
    <property type="match status" value="1"/>
</dbReference>
<name>A0A2P7ALK7_9HYPH</name>
<dbReference type="InterPro" id="IPR013105">
    <property type="entry name" value="TPR_2"/>
</dbReference>
<evidence type="ECO:0000256" key="4">
    <source>
        <dbReference type="SAM" id="MobiDB-lite"/>
    </source>
</evidence>
<evidence type="ECO:0000256" key="3">
    <source>
        <dbReference type="PROSITE-ProRule" id="PRU00339"/>
    </source>
</evidence>
<feature type="compositionally biased region" description="Basic and acidic residues" evidence="4">
    <location>
        <begin position="136"/>
        <end position="152"/>
    </location>
</feature>
<feature type="region of interest" description="Disordered" evidence="4">
    <location>
        <begin position="123"/>
        <end position="233"/>
    </location>
</feature>
<evidence type="ECO:0000313" key="5">
    <source>
        <dbReference type="EMBL" id="PSH55085.1"/>
    </source>
</evidence>
<dbReference type="EMBL" id="PGGN01000006">
    <property type="protein sequence ID" value="PSH55085.1"/>
    <property type="molecule type" value="Genomic_DNA"/>
</dbReference>
<dbReference type="Proteomes" id="UP000241158">
    <property type="component" value="Unassembled WGS sequence"/>
</dbReference>
<organism evidence="5 6">
    <name type="scientific">Phyllobacterium endophyticum</name>
    <dbReference type="NCBI Taxonomy" id="1149773"/>
    <lineage>
        <taxon>Bacteria</taxon>
        <taxon>Pseudomonadati</taxon>
        <taxon>Pseudomonadota</taxon>
        <taxon>Alphaproteobacteria</taxon>
        <taxon>Hyphomicrobiales</taxon>
        <taxon>Phyllobacteriaceae</taxon>
        <taxon>Phyllobacterium</taxon>
    </lineage>
</organism>
<dbReference type="Pfam" id="PF07719">
    <property type="entry name" value="TPR_2"/>
    <property type="match status" value="1"/>
</dbReference>
<keyword evidence="2 3" id="KW-0802">TPR repeat</keyword>
<reference evidence="6" key="1">
    <citation type="submission" date="2017-11" db="EMBL/GenBank/DDBJ databases">
        <authorList>
            <person name="Kuznetsova I."/>
            <person name="Sazanova A."/>
            <person name="Chirak E."/>
            <person name="Safronova V."/>
            <person name="Willems A."/>
        </authorList>
    </citation>
    <scope>NUCLEOTIDE SEQUENCE [LARGE SCALE GENOMIC DNA]</scope>
    <source>
        <strain evidence="6">PEPV15</strain>
    </source>
</reference>
<dbReference type="AlphaFoldDB" id="A0A2P7ALK7"/>
<dbReference type="InterPro" id="IPR011990">
    <property type="entry name" value="TPR-like_helical_dom_sf"/>
</dbReference>
<dbReference type="PROSITE" id="PS50293">
    <property type="entry name" value="TPR_REGION"/>
    <property type="match status" value="1"/>
</dbReference>
<feature type="repeat" description="TPR" evidence="3">
    <location>
        <begin position="70"/>
        <end position="103"/>
    </location>
</feature>